<keyword evidence="1" id="KW-0472">Membrane</keyword>
<evidence type="ECO:0000256" key="1">
    <source>
        <dbReference type="SAM" id="Phobius"/>
    </source>
</evidence>
<reference evidence="2 3" key="1">
    <citation type="submission" date="2024-09" db="EMBL/GenBank/DDBJ databases">
        <title>Rethinking Asexuality: The Enigmatic Case of Functional Sexual Genes in Lepraria (Stereocaulaceae).</title>
        <authorList>
            <person name="Doellman M."/>
            <person name="Sun Y."/>
            <person name="Barcenas-Pena A."/>
            <person name="Lumbsch H.T."/>
            <person name="Grewe F."/>
        </authorList>
    </citation>
    <scope>NUCLEOTIDE SEQUENCE [LARGE SCALE GENOMIC DNA]</scope>
    <source>
        <strain evidence="2 3">Mercado 3170</strain>
    </source>
</reference>
<protein>
    <submittedName>
        <fullName evidence="2">Uncharacterized protein</fullName>
    </submittedName>
</protein>
<comment type="caution">
    <text evidence="2">The sequence shown here is derived from an EMBL/GenBank/DDBJ whole genome shotgun (WGS) entry which is preliminary data.</text>
</comment>
<feature type="transmembrane region" description="Helical" evidence="1">
    <location>
        <begin position="6"/>
        <end position="27"/>
    </location>
</feature>
<keyword evidence="1" id="KW-0812">Transmembrane</keyword>
<accession>A0ABR4A603</accession>
<organism evidence="2 3">
    <name type="scientific">Stereocaulon virgatum</name>
    <dbReference type="NCBI Taxonomy" id="373712"/>
    <lineage>
        <taxon>Eukaryota</taxon>
        <taxon>Fungi</taxon>
        <taxon>Dikarya</taxon>
        <taxon>Ascomycota</taxon>
        <taxon>Pezizomycotina</taxon>
        <taxon>Lecanoromycetes</taxon>
        <taxon>OSLEUM clade</taxon>
        <taxon>Lecanoromycetidae</taxon>
        <taxon>Lecanorales</taxon>
        <taxon>Lecanorineae</taxon>
        <taxon>Stereocaulaceae</taxon>
        <taxon>Stereocaulon</taxon>
    </lineage>
</organism>
<proteinExistence type="predicted"/>
<gene>
    <name evidence="2" type="ORF">N7G274_005714</name>
</gene>
<name>A0ABR4A603_9LECA</name>
<dbReference type="Proteomes" id="UP001590950">
    <property type="component" value="Unassembled WGS sequence"/>
</dbReference>
<evidence type="ECO:0000313" key="3">
    <source>
        <dbReference type="Proteomes" id="UP001590950"/>
    </source>
</evidence>
<dbReference type="EMBL" id="JBEFKJ010000017">
    <property type="protein sequence ID" value="KAL2041332.1"/>
    <property type="molecule type" value="Genomic_DNA"/>
</dbReference>
<keyword evidence="1" id="KW-1133">Transmembrane helix</keyword>
<evidence type="ECO:0000313" key="2">
    <source>
        <dbReference type="EMBL" id="KAL2041332.1"/>
    </source>
</evidence>
<sequence>MGYELHIIIAFTILSLVVGAAWVGGYLDTYQSKAQEVVLDKMGENKASYGLKSAITGQRVTENEDANKLQDEVGNDAGGTIGKGGIGEGIGDTLSKGL</sequence>
<keyword evidence="3" id="KW-1185">Reference proteome</keyword>